<feature type="region of interest" description="Disordered" evidence="5">
    <location>
        <begin position="186"/>
        <end position="245"/>
    </location>
</feature>
<dbReference type="InterPro" id="IPR039421">
    <property type="entry name" value="Type_1_exporter"/>
</dbReference>
<dbReference type="InterPro" id="IPR011527">
    <property type="entry name" value="ABC1_TM_dom"/>
</dbReference>
<feature type="transmembrane region" description="Helical" evidence="6">
    <location>
        <begin position="147"/>
        <end position="168"/>
    </location>
</feature>
<feature type="compositionally biased region" description="Basic and acidic residues" evidence="5">
    <location>
        <begin position="236"/>
        <end position="245"/>
    </location>
</feature>
<comment type="subcellular location">
    <subcellularLocation>
        <location evidence="1">Membrane</location>
        <topology evidence="1">Multi-pass membrane protein</topology>
    </subcellularLocation>
</comment>
<proteinExistence type="predicted"/>
<feature type="transmembrane region" description="Helical" evidence="6">
    <location>
        <begin position="12"/>
        <end position="38"/>
    </location>
</feature>
<feature type="transmembrane region" description="Helical" evidence="6">
    <location>
        <begin position="422"/>
        <end position="440"/>
    </location>
</feature>
<evidence type="ECO:0000256" key="5">
    <source>
        <dbReference type="SAM" id="MobiDB-lite"/>
    </source>
</evidence>
<organism evidence="8 9">
    <name type="scientific">Meristemomyces frigidus</name>
    <dbReference type="NCBI Taxonomy" id="1508187"/>
    <lineage>
        <taxon>Eukaryota</taxon>
        <taxon>Fungi</taxon>
        <taxon>Dikarya</taxon>
        <taxon>Ascomycota</taxon>
        <taxon>Pezizomycotina</taxon>
        <taxon>Dothideomycetes</taxon>
        <taxon>Dothideomycetidae</taxon>
        <taxon>Mycosphaerellales</taxon>
        <taxon>Teratosphaeriaceae</taxon>
        <taxon>Meristemomyces</taxon>
    </lineage>
</organism>
<feature type="transmembrane region" description="Helical" evidence="6">
    <location>
        <begin position="116"/>
        <end position="135"/>
    </location>
</feature>
<accession>A0AAN7T9Q5</accession>
<dbReference type="AlphaFoldDB" id="A0AAN7T9Q5"/>
<keyword evidence="3 6" id="KW-1133">Transmembrane helix</keyword>
<dbReference type="InterPro" id="IPR036640">
    <property type="entry name" value="ABC1_TM_sf"/>
</dbReference>
<gene>
    <name evidence="8" type="ORF">LTR62_008406</name>
</gene>
<evidence type="ECO:0000313" key="9">
    <source>
        <dbReference type="Proteomes" id="UP001310890"/>
    </source>
</evidence>
<evidence type="ECO:0000256" key="3">
    <source>
        <dbReference type="ARBA" id="ARBA00022989"/>
    </source>
</evidence>
<evidence type="ECO:0000256" key="6">
    <source>
        <dbReference type="SAM" id="Phobius"/>
    </source>
</evidence>
<dbReference type="PANTHER" id="PTHR24221:SF651">
    <property type="entry name" value="HEAVY METAL TOLERANCE PROTEIN"/>
    <property type="match status" value="1"/>
</dbReference>
<reference evidence="8" key="1">
    <citation type="submission" date="2023-08" db="EMBL/GenBank/DDBJ databases">
        <title>Black Yeasts Isolated from many extreme environments.</title>
        <authorList>
            <person name="Coleine C."/>
            <person name="Stajich J.E."/>
            <person name="Selbmann L."/>
        </authorList>
    </citation>
    <scope>NUCLEOTIDE SEQUENCE</scope>
    <source>
        <strain evidence="8">CCFEE 5401</strain>
    </source>
</reference>
<evidence type="ECO:0000256" key="2">
    <source>
        <dbReference type="ARBA" id="ARBA00022692"/>
    </source>
</evidence>
<evidence type="ECO:0000259" key="7">
    <source>
        <dbReference type="PROSITE" id="PS50929"/>
    </source>
</evidence>
<feature type="compositionally biased region" description="Low complexity" evidence="5">
    <location>
        <begin position="206"/>
        <end position="217"/>
    </location>
</feature>
<dbReference type="GO" id="GO:0140359">
    <property type="term" value="F:ABC-type transporter activity"/>
    <property type="evidence" value="ECO:0007669"/>
    <property type="project" value="InterPro"/>
</dbReference>
<feature type="domain" description="ABC transmembrane type-1" evidence="7">
    <location>
        <begin position="283"/>
        <end position="510"/>
    </location>
</feature>
<evidence type="ECO:0000256" key="4">
    <source>
        <dbReference type="ARBA" id="ARBA00023136"/>
    </source>
</evidence>
<dbReference type="EMBL" id="JAVRRL010000088">
    <property type="protein sequence ID" value="KAK5108376.1"/>
    <property type="molecule type" value="Genomic_DNA"/>
</dbReference>
<dbReference type="PROSITE" id="PS50929">
    <property type="entry name" value="ABC_TM1F"/>
    <property type="match status" value="1"/>
</dbReference>
<name>A0AAN7T9Q5_9PEZI</name>
<dbReference type="Pfam" id="PF00664">
    <property type="entry name" value="ABC_membrane"/>
    <property type="match status" value="1"/>
</dbReference>
<dbReference type="Proteomes" id="UP001310890">
    <property type="component" value="Unassembled WGS sequence"/>
</dbReference>
<dbReference type="GO" id="GO:0005524">
    <property type="term" value="F:ATP binding"/>
    <property type="evidence" value="ECO:0007669"/>
    <property type="project" value="InterPro"/>
</dbReference>
<keyword evidence="4 6" id="KW-0472">Membrane</keyword>
<evidence type="ECO:0000256" key="1">
    <source>
        <dbReference type="ARBA" id="ARBA00004141"/>
    </source>
</evidence>
<dbReference type="Gene3D" id="1.20.1560.10">
    <property type="entry name" value="ABC transporter type 1, transmembrane domain"/>
    <property type="match status" value="1"/>
</dbReference>
<feature type="transmembrane region" description="Helical" evidence="6">
    <location>
        <begin position="86"/>
        <end position="104"/>
    </location>
</feature>
<feature type="compositionally biased region" description="Acidic residues" evidence="5">
    <location>
        <begin position="220"/>
        <end position="235"/>
    </location>
</feature>
<keyword evidence="2 6" id="KW-0812">Transmembrane</keyword>
<evidence type="ECO:0000313" key="8">
    <source>
        <dbReference type="EMBL" id="KAK5108376.1"/>
    </source>
</evidence>
<dbReference type="SUPFAM" id="SSF90123">
    <property type="entry name" value="ABC transporter transmembrane region"/>
    <property type="match status" value="1"/>
</dbReference>
<protein>
    <recommendedName>
        <fullName evidence="7">ABC transmembrane type-1 domain-containing protein</fullName>
    </recommendedName>
</protein>
<sequence length="510" mass="57168">MANRRQANALDVLHYIAPVLPAAFFLVAKLIAACLLQQSQKRATVARRRYVALGIMGLAVATLAAQSIGYVVQACTRRDWSAPQDLIIYVVADLFVYSSLLVGLSENKNPLWYPYAGSWTLGFAAELGCTTLTALTSSRDRYVNYDTAMQVIRTALLLALSVLGWVSVLQIRTKSRKVDAETEPLLANGMNGTNGHVAKPAYGSVSSTESGDSSTKSTTDESDDDIDIDSDSEEPERDKEVKAQQKKRLEESGSWLNYLKDFKVFIPMLWPSRNRLVQACLGVVIMVLIAQRFLNVLVPRQLGIITDELAASHGTGIIPWRAVGMWILYYTLSSPAGLSLIKSLAEIPVQQFSYKSIGSSAFSHVMHLSMDFHNDKNSGELIRAIEQGQHLTGLLEFLFFEVGPMFIDLAVGFVYVYTLFDVYMTMILVVIGLAYIWIGAKTTAWSIKSRRRFNNAWRNESKVQNEAINNWQTVSHFNRSTYECDRYSKSLDEFNAAEWKYYLAYVRVRS</sequence>
<dbReference type="PANTHER" id="PTHR24221">
    <property type="entry name" value="ATP-BINDING CASSETTE SUB-FAMILY B"/>
    <property type="match status" value="1"/>
</dbReference>
<dbReference type="GO" id="GO:0005774">
    <property type="term" value="C:vacuolar membrane"/>
    <property type="evidence" value="ECO:0007669"/>
    <property type="project" value="TreeGrafter"/>
</dbReference>
<comment type="caution">
    <text evidence="8">The sequence shown here is derived from an EMBL/GenBank/DDBJ whole genome shotgun (WGS) entry which is preliminary data.</text>
</comment>
<feature type="transmembrane region" description="Helical" evidence="6">
    <location>
        <begin position="397"/>
        <end position="416"/>
    </location>
</feature>
<dbReference type="CDD" id="cd18583">
    <property type="entry name" value="ABC_6TM_HMT1"/>
    <property type="match status" value="1"/>
</dbReference>
<feature type="transmembrane region" description="Helical" evidence="6">
    <location>
        <begin position="50"/>
        <end position="74"/>
    </location>
</feature>